<dbReference type="GO" id="GO:0009083">
    <property type="term" value="P:branched-chain amino acid catabolic process"/>
    <property type="evidence" value="ECO:0007669"/>
    <property type="project" value="InterPro"/>
</dbReference>
<gene>
    <name evidence="10" type="primary">LOC116954988</name>
</gene>
<dbReference type="InterPro" id="IPR018108">
    <property type="entry name" value="MCP_transmembrane"/>
</dbReference>
<keyword evidence="8" id="KW-1133">Transmembrane helix</keyword>
<evidence type="ECO:0000313" key="10">
    <source>
        <dbReference type="RefSeq" id="XP_032831786.1"/>
    </source>
</evidence>
<reference evidence="10" key="1">
    <citation type="submission" date="2025-08" db="UniProtKB">
        <authorList>
            <consortium name="RefSeq"/>
        </authorList>
    </citation>
    <scope>IDENTIFICATION</scope>
    <source>
        <tissue evidence="10">Sperm</tissue>
    </source>
</reference>
<dbReference type="Gene3D" id="1.50.40.10">
    <property type="entry name" value="Mitochondrial carrier domain"/>
    <property type="match status" value="2"/>
</dbReference>
<dbReference type="SUPFAM" id="SSF103506">
    <property type="entry name" value="Mitochondrial carrier"/>
    <property type="match status" value="2"/>
</dbReference>
<feature type="transmembrane region" description="Helical" evidence="8">
    <location>
        <begin position="21"/>
        <end position="40"/>
    </location>
</feature>
<dbReference type="InterPro" id="IPR042164">
    <property type="entry name" value="SLC25A44"/>
</dbReference>
<evidence type="ECO:0000256" key="6">
    <source>
        <dbReference type="RuleBase" id="RU000488"/>
    </source>
</evidence>
<dbReference type="Proteomes" id="UP001318040">
    <property type="component" value="Chromosome 57"/>
</dbReference>
<dbReference type="PROSITE" id="PS50920">
    <property type="entry name" value="SOLCAR"/>
    <property type="match status" value="2"/>
</dbReference>
<evidence type="ECO:0000256" key="8">
    <source>
        <dbReference type="SAM" id="Phobius"/>
    </source>
</evidence>
<feature type="repeat" description="Solcar" evidence="5">
    <location>
        <begin position="19"/>
        <end position="101"/>
    </location>
</feature>
<evidence type="ECO:0000256" key="7">
    <source>
        <dbReference type="SAM" id="MobiDB-lite"/>
    </source>
</evidence>
<protein>
    <submittedName>
        <fullName evidence="10">Solute carrier family 25 member 44-like isoform X2</fullName>
    </submittedName>
</protein>
<dbReference type="GO" id="GO:0016020">
    <property type="term" value="C:membrane"/>
    <property type="evidence" value="ECO:0007669"/>
    <property type="project" value="UniProtKB-SubCell"/>
</dbReference>
<dbReference type="GO" id="GO:0015658">
    <property type="term" value="F:branched-chain amino acid transmembrane transporter activity"/>
    <property type="evidence" value="ECO:0007669"/>
    <property type="project" value="InterPro"/>
</dbReference>
<proteinExistence type="inferred from homology"/>
<sequence length="331" mass="35463">MNADGRSVRIIEWEDLDKRKFFTLGIVMTLAIRATVYPASLIRTRLQVQKGKSVYKGTADAFTKIARAEGARGLYRGFLVNALTIVSGQAYVTTYELARQYVSRFSDSNALKSLVAGGCASLVAQSITVPIDVISQHLMIQAMGRKAENPGETHAEQEENGRTAARWAGSTCAPRKARPYRWAAGASWRRRSCGRTGRRASTVATPPHFSPTSPTAPCGGPSTMPTPLASVAPEGCPSLALQAVAGPLAALTANTVTNPMDVVRTRIQVEGKSSIVGTVRQLLAEEGAWGFTKGLSARLISSVPTTVVIVVGYETLKKLSLRAELIDSRCL</sequence>
<keyword evidence="9" id="KW-1185">Reference proteome</keyword>
<comment type="similarity">
    <text evidence="2 6">Belongs to the mitochondrial carrier (TC 2.A.29) family.</text>
</comment>
<organism evidence="9 10">
    <name type="scientific">Petromyzon marinus</name>
    <name type="common">Sea lamprey</name>
    <dbReference type="NCBI Taxonomy" id="7757"/>
    <lineage>
        <taxon>Eukaryota</taxon>
        <taxon>Metazoa</taxon>
        <taxon>Chordata</taxon>
        <taxon>Craniata</taxon>
        <taxon>Vertebrata</taxon>
        <taxon>Cyclostomata</taxon>
        <taxon>Hyperoartia</taxon>
        <taxon>Petromyzontiformes</taxon>
        <taxon>Petromyzontidae</taxon>
        <taxon>Petromyzon</taxon>
    </lineage>
</organism>
<feature type="repeat" description="Solcar" evidence="5">
    <location>
        <begin position="237"/>
        <end position="319"/>
    </location>
</feature>
<dbReference type="RefSeq" id="XP_032831786.1">
    <property type="nucleotide sequence ID" value="XM_032975895.1"/>
</dbReference>
<dbReference type="PANTHER" id="PTHR46314:SF2">
    <property type="entry name" value="SOLUTE CARRIER FAMILY 25 MEMBER 44"/>
    <property type="match status" value="1"/>
</dbReference>
<evidence type="ECO:0000256" key="3">
    <source>
        <dbReference type="ARBA" id="ARBA00022692"/>
    </source>
</evidence>
<dbReference type="Pfam" id="PF00153">
    <property type="entry name" value="Mito_carr"/>
    <property type="match status" value="3"/>
</dbReference>
<keyword evidence="4 5" id="KW-0472">Membrane</keyword>
<keyword evidence="3 5" id="KW-0812">Transmembrane</keyword>
<accession>A0AAJ7XES9</accession>
<dbReference type="AlphaFoldDB" id="A0AAJ7XES9"/>
<dbReference type="GO" id="GO:0005739">
    <property type="term" value="C:mitochondrion"/>
    <property type="evidence" value="ECO:0007669"/>
    <property type="project" value="InterPro"/>
</dbReference>
<evidence type="ECO:0000256" key="1">
    <source>
        <dbReference type="ARBA" id="ARBA00004141"/>
    </source>
</evidence>
<comment type="subcellular location">
    <subcellularLocation>
        <location evidence="1">Membrane</location>
        <topology evidence="1">Multi-pass membrane protein</topology>
    </subcellularLocation>
</comment>
<dbReference type="PANTHER" id="PTHR46314">
    <property type="entry name" value="SOLUTE CARRIER FAMILY 25 MEMBER 44"/>
    <property type="match status" value="1"/>
</dbReference>
<evidence type="ECO:0000256" key="2">
    <source>
        <dbReference type="ARBA" id="ARBA00006375"/>
    </source>
</evidence>
<dbReference type="InterPro" id="IPR023395">
    <property type="entry name" value="MCP_dom_sf"/>
</dbReference>
<name>A0AAJ7XES9_PETMA</name>
<evidence type="ECO:0000256" key="4">
    <source>
        <dbReference type="ARBA" id="ARBA00023136"/>
    </source>
</evidence>
<evidence type="ECO:0000256" key="5">
    <source>
        <dbReference type="PROSITE-ProRule" id="PRU00282"/>
    </source>
</evidence>
<keyword evidence="6" id="KW-0813">Transport</keyword>
<evidence type="ECO:0000313" key="9">
    <source>
        <dbReference type="Proteomes" id="UP001318040"/>
    </source>
</evidence>
<feature type="region of interest" description="Disordered" evidence="7">
    <location>
        <begin position="194"/>
        <end position="219"/>
    </location>
</feature>